<sequence length="719" mass="83043">MSDTDDTDELLLIPPDFFTSNPALNPDNLGPYYRVVDGLITQVNHLENRLSFIESSSEFSLSLISDSPEMYSPSRLRKFGADDGSKATSSQSTPQKPRTKFTMNSLPNSPDIEHLKKPTLNKGKKSEYNPMLGEIDNFLSNVKFIKRLNTVRNLESDFNSMDGVAKNLDMGQVNEMLKEIELEEAKEKPCVKDKLWQTGDNMGAVPDYGFGMRNNMYPEAKKTESDSSDSTQATVFEKFNDCNLGLVSLSKLWNSNDTRGLPSKFQQKLQEERLRRQHCEQAIQELQNRVLELQERVAVAIQVDEAKDKAILRFRESWEKAGIRLQDIEKQKEKLEEEVDKLRRKLNEDSDETTQKIAHYEKEASLALNIAHSSQDKLVVLEKRCQQLENELRTAEINSEEFQQKYLQELEKSKQYPEILAAKELELKNCKLVLSDARKEITQCQKAVETCQSELVSIKNENESLLAKLDTEKENNKRLTEQKNKLLDEIAAHKSITRGLQDELSKSREQLETNKLELKSFYQGQVELVVQSKLKEFQKQLDEAEKALKEELSRKELSIAKTAASHIQQISEKHSLEVKLLEEKHQEESRLYHLQITQLRHELDEANHKIKRQHEKQAHIERQLHKFMESLRQDHVTTLDEMNSFRSKSLEEILSFNMAEEEDKMGETPVSSRPEKGTRRKDGLQETIQMLLDRKGQGDEGCSVTKEKMRDMKGKPPWK</sequence>
<dbReference type="GO" id="GO:0051299">
    <property type="term" value="P:centrosome separation"/>
    <property type="evidence" value="ECO:0000318"/>
    <property type="project" value="GO_Central"/>
</dbReference>
<evidence type="ECO:0000256" key="2">
    <source>
        <dbReference type="SAM" id="MobiDB-lite"/>
    </source>
</evidence>
<keyword evidence="4" id="KW-1185">Reference proteome</keyword>
<dbReference type="InterPro" id="IPR038923">
    <property type="entry name" value="Centrobin"/>
</dbReference>
<dbReference type="FunCoup" id="D6WEL5">
    <property type="interactions" value="11"/>
</dbReference>
<organism evidence="3 4">
    <name type="scientific">Tribolium castaneum</name>
    <name type="common">Red flour beetle</name>
    <dbReference type="NCBI Taxonomy" id="7070"/>
    <lineage>
        <taxon>Eukaryota</taxon>
        <taxon>Metazoa</taxon>
        <taxon>Ecdysozoa</taxon>
        <taxon>Arthropoda</taxon>
        <taxon>Hexapoda</taxon>
        <taxon>Insecta</taxon>
        <taxon>Pterygota</taxon>
        <taxon>Neoptera</taxon>
        <taxon>Endopterygota</taxon>
        <taxon>Coleoptera</taxon>
        <taxon>Polyphaga</taxon>
        <taxon>Cucujiformia</taxon>
        <taxon>Tenebrionidae</taxon>
        <taxon>Tenebrionidae incertae sedis</taxon>
        <taxon>Tribolium</taxon>
    </lineage>
</organism>
<dbReference type="GO" id="GO:1902017">
    <property type="term" value="P:regulation of cilium assembly"/>
    <property type="evidence" value="ECO:0007669"/>
    <property type="project" value="InterPro"/>
</dbReference>
<feature type="coiled-coil region" evidence="1">
    <location>
        <begin position="596"/>
        <end position="623"/>
    </location>
</feature>
<dbReference type="GO" id="GO:1902410">
    <property type="term" value="P:mitotic cytokinetic process"/>
    <property type="evidence" value="ECO:0000318"/>
    <property type="project" value="GO_Central"/>
</dbReference>
<dbReference type="eggNOG" id="ENOG502RYQ0">
    <property type="taxonomic scope" value="Eukaryota"/>
</dbReference>
<name>D6WEL5_TRICA</name>
<feature type="region of interest" description="Disordered" evidence="2">
    <location>
        <begin position="74"/>
        <end position="125"/>
    </location>
</feature>
<dbReference type="GO" id="GO:0005813">
    <property type="term" value="C:centrosome"/>
    <property type="evidence" value="ECO:0000318"/>
    <property type="project" value="GO_Central"/>
</dbReference>
<feature type="region of interest" description="Disordered" evidence="2">
    <location>
        <begin position="661"/>
        <end position="719"/>
    </location>
</feature>
<accession>D6WEL5</accession>
<dbReference type="PhylomeDB" id="D6WEL5"/>
<protein>
    <submittedName>
        <fullName evidence="3">Uncharacterized protein</fullName>
    </submittedName>
</protein>
<feature type="compositionally biased region" description="Polar residues" evidence="2">
    <location>
        <begin position="86"/>
        <end position="108"/>
    </location>
</feature>
<feature type="coiled-coil region" evidence="1">
    <location>
        <begin position="527"/>
        <end position="554"/>
    </location>
</feature>
<reference evidence="3 4" key="1">
    <citation type="journal article" date="2008" name="Nature">
        <title>The genome of the model beetle and pest Tribolium castaneum.</title>
        <authorList>
            <consortium name="Tribolium Genome Sequencing Consortium"/>
            <person name="Richards S."/>
            <person name="Gibbs R.A."/>
            <person name="Weinstock G.M."/>
            <person name="Brown S.J."/>
            <person name="Denell R."/>
            <person name="Beeman R.W."/>
            <person name="Gibbs R."/>
            <person name="Beeman R.W."/>
            <person name="Brown S.J."/>
            <person name="Bucher G."/>
            <person name="Friedrich M."/>
            <person name="Grimmelikhuijzen C.J."/>
            <person name="Klingler M."/>
            <person name="Lorenzen M."/>
            <person name="Richards S."/>
            <person name="Roth S."/>
            <person name="Schroder R."/>
            <person name="Tautz D."/>
            <person name="Zdobnov E.M."/>
            <person name="Muzny D."/>
            <person name="Gibbs R.A."/>
            <person name="Weinstock G.M."/>
            <person name="Attaway T."/>
            <person name="Bell S."/>
            <person name="Buhay C.J."/>
            <person name="Chandrabose M.N."/>
            <person name="Chavez D."/>
            <person name="Clerk-Blankenburg K.P."/>
            <person name="Cree A."/>
            <person name="Dao M."/>
            <person name="Davis C."/>
            <person name="Chacko J."/>
            <person name="Dinh H."/>
            <person name="Dugan-Rocha S."/>
            <person name="Fowler G."/>
            <person name="Garner T.T."/>
            <person name="Garnes J."/>
            <person name="Gnirke A."/>
            <person name="Hawes A."/>
            <person name="Hernandez J."/>
            <person name="Hines S."/>
            <person name="Holder M."/>
            <person name="Hume J."/>
            <person name="Jhangiani S.N."/>
            <person name="Joshi V."/>
            <person name="Khan Z.M."/>
            <person name="Jackson L."/>
            <person name="Kovar C."/>
            <person name="Kowis A."/>
            <person name="Lee S."/>
            <person name="Lewis L.R."/>
            <person name="Margolis J."/>
            <person name="Morgan M."/>
            <person name="Nazareth L.V."/>
            <person name="Nguyen N."/>
            <person name="Okwuonu G."/>
            <person name="Parker D."/>
            <person name="Richards S."/>
            <person name="Ruiz S.J."/>
            <person name="Santibanez J."/>
            <person name="Savard J."/>
            <person name="Scherer S.E."/>
            <person name="Schneider B."/>
            <person name="Sodergren E."/>
            <person name="Tautz D."/>
            <person name="Vattahil S."/>
            <person name="Villasana D."/>
            <person name="White C.S."/>
            <person name="Wright R."/>
            <person name="Park Y."/>
            <person name="Beeman R.W."/>
            <person name="Lord J."/>
            <person name="Oppert B."/>
            <person name="Lorenzen M."/>
            <person name="Brown S."/>
            <person name="Wang L."/>
            <person name="Savard J."/>
            <person name="Tautz D."/>
            <person name="Richards S."/>
            <person name="Weinstock G."/>
            <person name="Gibbs R.A."/>
            <person name="Liu Y."/>
            <person name="Worley K."/>
            <person name="Weinstock G."/>
            <person name="Elsik C.G."/>
            <person name="Reese J.T."/>
            <person name="Elhaik E."/>
            <person name="Landan G."/>
            <person name="Graur D."/>
            <person name="Arensburger P."/>
            <person name="Atkinson P."/>
            <person name="Beeman R.W."/>
            <person name="Beidler J."/>
            <person name="Brown S.J."/>
            <person name="Demuth J.P."/>
            <person name="Drury D.W."/>
            <person name="Du Y.Z."/>
            <person name="Fujiwara H."/>
            <person name="Lorenzen M."/>
            <person name="Maselli V."/>
            <person name="Osanai M."/>
            <person name="Park Y."/>
            <person name="Robertson H.M."/>
            <person name="Tu Z."/>
            <person name="Wang J.J."/>
            <person name="Wang S."/>
            <person name="Richards S."/>
            <person name="Song H."/>
            <person name="Zhang L."/>
            <person name="Sodergren E."/>
            <person name="Werner D."/>
            <person name="Stanke M."/>
            <person name="Morgenstern B."/>
            <person name="Solovyev V."/>
            <person name="Kosarev P."/>
            <person name="Brown G."/>
            <person name="Chen H.C."/>
            <person name="Ermolaeva O."/>
            <person name="Hlavina W."/>
            <person name="Kapustin Y."/>
            <person name="Kiryutin B."/>
            <person name="Kitts P."/>
            <person name="Maglott D."/>
            <person name="Pruitt K."/>
            <person name="Sapojnikov V."/>
            <person name="Souvorov A."/>
            <person name="Mackey A.J."/>
            <person name="Waterhouse R.M."/>
            <person name="Wyder S."/>
            <person name="Zdobnov E.M."/>
            <person name="Zdobnov E.M."/>
            <person name="Wyder S."/>
            <person name="Kriventseva E.V."/>
            <person name="Kadowaki T."/>
            <person name="Bork P."/>
            <person name="Aranda M."/>
            <person name="Bao R."/>
            <person name="Beermann A."/>
            <person name="Berns N."/>
            <person name="Bolognesi R."/>
            <person name="Bonneton F."/>
            <person name="Bopp D."/>
            <person name="Brown S.J."/>
            <person name="Bucher G."/>
            <person name="Butts T."/>
            <person name="Chaumot A."/>
            <person name="Denell R.E."/>
            <person name="Ferrier D.E."/>
            <person name="Friedrich M."/>
            <person name="Gordon C.M."/>
            <person name="Jindra M."/>
            <person name="Klingler M."/>
            <person name="Lan Q."/>
            <person name="Lattorff H.M."/>
            <person name="Laudet V."/>
            <person name="von Levetsow C."/>
            <person name="Liu Z."/>
            <person name="Lutz R."/>
            <person name="Lynch J.A."/>
            <person name="da Fonseca R.N."/>
            <person name="Posnien N."/>
            <person name="Reuter R."/>
            <person name="Roth S."/>
            <person name="Savard J."/>
            <person name="Schinko J.B."/>
            <person name="Schmitt C."/>
            <person name="Schoppmeier M."/>
            <person name="Schroder R."/>
            <person name="Shippy T.D."/>
            <person name="Simonnet F."/>
            <person name="Marques-Souza H."/>
            <person name="Tautz D."/>
            <person name="Tomoyasu Y."/>
            <person name="Trauner J."/>
            <person name="Van der Zee M."/>
            <person name="Vervoort M."/>
            <person name="Wittkopp N."/>
            <person name="Wimmer E.A."/>
            <person name="Yang X."/>
            <person name="Jones A.K."/>
            <person name="Sattelle D.B."/>
            <person name="Ebert P.R."/>
            <person name="Nelson D."/>
            <person name="Scott J.G."/>
            <person name="Beeman R.W."/>
            <person name="Muthukrishnan S."/>
            <person name="Kramer K.J."/>
            <person name="Arakane Y."/>
            <person name="Beeman R.W."/>
            <person name="Zhu Q."/>
            <person name="Hogenkamp D."/>
            <person name="Dixit R."/>
            <person name="Oppert B."/>
            <person name="Jiang H."/>
            <person name="Zou Z."/>
            <person name="Marshall J."/>
            <person name="Elpidina E."/>
            <person name="Vinokurov K."/>
            <person name="Oppert C."/>
            <person name="Zou Z."/>
            <person name="Evans J."/>
            <person name="Lu Z."/>
            <person name="Zhao P."/>
            <person name="Sumathipala N."/>
            <person name="Altincicek B."/>
            <person name="Vilcinskas A."/>
            <person name="Williams M."/>
            <person name="Hultmark D."/>
            <person name="Hetru C."/>
            <person name="Jiang H."/>
            <person name="Grimmelikhuijzen C.J."/>
            <person name="Hauser F."/>
            <person name="Cazzamali G."/>
            <person name="Williamson M."/>
            <person name="Park Y."/>
            <person name="Li B."/>
            <person name="Tanaka Y."/>
            <person name="Predel R."/>
            <person name="Neupert S."/>
            <person name="Schachtner J."/>
            <person name="Verleyen P."/>
            <person name="Raible F."/>
            <person name="Bork P."/>
            <person name="Friedrich M."/>
            <person name="Walden K.K."/>
            <person name="Robertson H.M."/>
            <person name="Angeli S."/>
            <person name="Foret S."/>
            <person name="Bucher G."/>
            <person name="Schuetz S."/>
            <person name="Maleszka R."/>
            <person name="Wimmer E.A."/>
            <person name="Beeman R.W."/>
            <person name="Lorenzen M."/>
            <person name="Tomoyasu Y."/>
            <person name="Miller S.C."/>
            <person name="Grossmann D."/>
            <person name="Bucher G."/>
        </authorList>
    </citation>
    <scope>NUCLEOTIDE SEQUENCE [LARGE SCALE GENOMIC DNA]</scope>
    <source>
        <strain evidence="3 4">Georgia GA2</strain>
    </source>
</reference>
<dbReference type="PANTHER" id="PTHR34439:SF1">
    <property type="entry name" value="CENTROBIN"/>
    <property type="match status" value="1"/>
</dbReference>
<dbReference type="GO" id="GO:0007099">
    <property type="term" value="P:centriole replication"/>
    <property type="evidence" value="ECO:0000318"/>
    <property type="project" value="GO_Central"/>
</dbReference>
<dbReference type="OrthoDB" id="8190486at2759"/>
<dbReference type="PANTHER" id="PTHR34439">
    <property type="entry name" value="CENTROBIN"/>
    <property type="match status" value="1"/>
</dbReference>
<dbReference type="SUPFAM" id="SSF57997">
    <property type="entry name" value="Tropomyosin"/>
    <property type="match status" value="1"/>
</dbReference>
<proteinExistence type="predicted"/>
<evidence type="ECO:0000313" key="4">
    <source>
        <dbReference type="Proteomes" id="UP000007266"/>
    </source>
</evidence>
<evidence type="ECO:0000313" key="3">
    <source>
        <dbReference type="EMBL" id="EFA00864.1"/>
    </source>
</evidence>
<evidence type="ECO:0000256" key="1">
    <source>
        <dbReference type="SAM" id="Coils"/>
    </source>
</evidence>
<gene>
    <name evidence="3" type="primary">AUGUSTUS-3.0.2_03767</name>
    <name evidence="3" type="ORF">TcasGA2_TC003767</name>
</gene>
<dbReference type="Gene3D" id="6.10.250.3110">
    <property type="match status" value="1"/>
</dbReference>
<dbReference type="EMBL" id="KQ971326">
    <property type="protein sequence ID" value="EFA00864.1"/>
    <property type="molecule type" value="Genomic_DNA"/>
</dbReference>
<dbReference type="InParanoid" id="D6WEL5"/>
<reference evidence="3 4" key="2">
    <citation type="journal article" date="2010" name="Nucleic Acids Res.">
        <title>BeetleBase in 2010: revisions to provide comprehensive genomic information for Tribolium castaneum.</title>
        <authorList>
            <person name="Kim H.S."/>
            <person name="Murphy T."/>
            <person name="Xia J."/>
            <person name="Caragea D."/>
            <person name="Park Y."/>
            <person name="Beeman R.W."/>
            <person name="Lorenzen M.D."/>
            <person name="Butcher S."/>
            <person name="Manak J.R."/>
            <person name="Brown S.J."/>
        </authorList>
    </citation>
    <scope>GENOME REANNOTATION</scope>
    <source>
        <strain evidence="3 4">Georgia GA2</strain>
    </source>
</reference>
<feature type="coiled-coil region" evidence="1">
    <location>
        <begin position="269"/>
        <end position="496"/>
    </location>
</feature>
<dbReference type="Proteomes" id="UP000007266">
    <property type="component" value="Linkage group 3"/>
</dbReference>
<feature type="compositionally biased region" description="Basic and acidic residues" evidence="2">
    <location>
        <begin position="673"/>
        <end position="684"/>
    </location>
</feature>
<dbReference type="HOGENOM" id="CLU_384681_0_0_1"/>
<dbReference type="GO" id="GO:0005814">
    <property type="term" value="C:centriole"/>
    <property type="evidence" value="ECO:0000318"/>
    <property type="project" value="GO_Central"/>
</dbReference>
<feature type="compositionally biased region" description="Basic and acidic residues" evidence="2">
    <location>
        <begin position="705"/>
        <end position="719"/>
    </location>
</feature>
<keyword evidence="1" id="KW-0175">Coiled coil</keyword>
<dbReference type="OMA" id="ENNRQKE"/>
<dbReference type="AlphaFoldDB" id="D6WEL5"/>